<feature type="region of interest" description="Disordered" evidence="9">
    <location>
        <begin position="627"/>
        <end position="683"/>
    </location>
</feature>
<dbReference type="InterPro" id="IPR001460">
    <property type="entry name" value="PCN-bd_Tpept"/>
</dbReference>
<comment type="catalytic activity">
    <reaction evidence="7">
        <text>Preferential cleavage: (Ac)2-L-Lys-D-Ala-|-D-Ala. Also transpeptidation of peptidyl-alanyl moieties that are N-acyl substituents of D-alanine.</text>
        <dbReference type="EC" id="3.4.16.4"/>
    </reaction>
</comment>
<keyword evidence="13" id="KW-1185">Reference proteome</keyword>
<sequence length="683" mass="71424">MLGMVGRKSPGATRRPRRSALLLALSLALAAVLLLPVLGFALAYLAVSIPQPAEVRVGRQATIFAADGATPLVTVYPAEGSRVEVPLAAVPQVVRDAVLAAEDRDFATNPGFSVSGLMRAARDNLLDRDDAGGGSTITQQYVKNAFLSSERTLVRKSTELVIATKMARTWSKDDILAAYLNTIYYGRGAYGIAAAARAYFGKPVDQLDLAEGAVLAALIRTPSALDPDRHLDQLQARWAYVLDGMVTMGVLAEGARAAVGFPPIVPAAPLVDDVAAHRPEGLIRTQVLRELAAAGIDQTDIDTRGLSIVTTIDAKTQQAALDAVHGRLADQPPQLRAAVVALDPRTGGVRAYYGGEDGLGFDLAGAELQAGSSFKVFALIAGLAQGYSLSARYDSSPLTVNGITVTNVGGESCGFCSLAEAMKRSLNTSYYRLMLSLWGGPQAVADAAHLAGIPRSLPGIEHTLSEDGRPPNNGIVLGQYLVRPIDLASAYATLAASGIFRQPFFVQKVTTNSGKVLLDRAPESGERRLSASVADTVTKALIPIAAYSGGHGLADGRPSAAKTGTTELPGTGRNKDAWMIGYTPSLVTAVWVGTEQPQAIRTSSGADIYGSGLPADIWQQTMNAALAGSPHEPFPPGRTDPPDSLFSDPGPGSARPPAAGSRDLVITPPPGTPPPVIDWPAPR</sequence>
<dbReference type="InterPro" id="IPR036950">
    <property type="entry name" value="PBP_transglycosylase"/>
</dbReference>
<evidence type="ECO:0000256" key="8">
    <source>
        <dbReference type="ARBA" id="ARBA00049902"/>
    </source>
</evidence>
<keyword evidence="3" id="KW-0328">Glycosyltransferase</keyword>
<keyword evidence="6" id="KW-0511">Multifunctional enzyme</keyword>
<dbReference type="Gene3D" id="1.10.3810.10">
    <property type="entry name" value="Biosynthetic peptidoglycan transglycosylase-like"/>
    <property type="match status" value="1"/>
</dbReference>
<organism evidence="12 13">
    <name type="scientific">Skermania pinensis</name>
    <dbReference type="NCBI Taxonomy" id="39122"/>
    <lineage>
        <taxon>Bacteria</taxon>
        <taxon>Bacillati</taxon>
        <taxon>Actinomycetota</taxon>
        <taxon>Actinomycetes</taxon>
        <taxon>Mycobacteriales</taxon>
        <taxon>Gordoniaceae</taxon>
        <taxon>Skermania</taxon>
    </lineage>
</organism>
<evidence type="ECO:0000256" key="9">
    <source>
        <dbReference type="SAM" id="MobiDB-lite"/>
    </source>
</evidence>
<feature type="region of interest" description="Disordered" evidence="9">
    <location>
        <begin position="553"/>
        <end position="572"/>
    </location>
</feature>
<dbReference type="RefSeq" id="WP_066473562.1">
    <property type="nucleotide sequence ID" value="NZ_CBCRUZ010000015.1"/>
</dbReference>
<evidence type="ECO:0000256" key="3">
    <source>
        <dbReference type="ARBA" id="ARBA00022676"/>
    </source>
</evidence>
<evidence type="ECO:0000256" key="5">
    <source>
        <dbReference type="ARBA" id="ARBA00022801"/>
    </source>
</evidence>
<protein>
    <submittedName>
        <fullName evidence="12">Penicillin-binding protein</fullName>
    </submittedName>
</protein>
<feature type="compositionally biased region" description="Pro residues" evidence="9">
    <location>
        <begin position="667"/>
        <end position="683"/>
    </location>
</feature>
<keyword evidence="4" id="KW-0808">Transferase</keyword>
<dbReference type="InterPro" id="IPR050396">
    <property type="entry name" value="Glycosyltr_51/Transpeptidase"/>
</dbReference>
<dbReference type="Pfam" id="PF00912">
    <property type="entry name" value="Transgly"/>
    <property type="match status" value="1"/>
</dbReference>
<dbReference type="SUPFAM" id="SSF56601">
    <property type="entry name" value="beta-lactamase/transpeptidase-like"/>
    <property type="match status" value="1"/>
</dbReference>
<reference evidence="12" key="1">
    <citation type="submission" date="2021-07" db="EMBL/GenBank/DDBJ databases">
        <title>Candidatus Kaistella beijingensis sp. nov. isolated from a municipal wastewater treatment plant is involved in sludge foaming.</title>
        <authorList>
            <person name="Song Y."/>
            <person name="Liu S.-J."/>
        </authorList>
    </citation>
    <scope>NUCLEOTIDE SEQUENCE</scope>
    <source>
        <strain evidence="12">DSM 43998</strain>
    </source>
</reference>
<dbReference type="Proteomes" id="UP000887023">
    <property type="component" value="Chromosome"/>
</dbReference>
<evidence type="ECO:0000259" key="11">
    <source>
        <dbReference type="Pfam" id="PF00912"/>
    </source>
</evidence>
<accession>A0ABX8S7I8</accession>
<evidence type="ECO:0000259" key="10">
    <source>
        <dbReference type="Pfam" id="PF00905"/>
    </source>
</evidence>
<feature type="domain" description="Glycosyl transferase family 51" evidence="11">
    <location>
        <begin position="78"/>
        <end position="245"/>
    </location>
</feature>
<comment type="catalytic activity">
    <reaction evidence="8">
        <text>[GlcNAc-(1-&gt;4)-Mur2Ac(oyl-L-Ala-gamma-D-Glu-L-Lys-D-Ala-D-Ala)](n)-di-trans,octa-cis-undecaprenyl diphosphate + beta-D-GlcNAc-(1-&gt;4)-Mur2Ac(oyl-L-Ala-gamma-D-Glu-L-Lys-D-Ala-D-Ala)-di-trans,octa-cis-undecaprenyl diphosphate = [GlcNAc-(1-&gt;4)-Mur2Ac(oyl-L-Ala-gamma-D-Glu-L-Lys-D-Ala-D-Ala)](n+1)-di-trans,octa-cis-undecaprenyl diphosphate + di-trans,octa-cis-undecaprenyl diphosphate + H(+)</text>
        <dbReference type="Rhea" id="RHEA:23708"/>
        <dbReference type="Rhea" id="RHEA-COMP:9602"/>
        <dbReference type="Rhea" id="RHEA-COMP:9603"/>
        <dbReference type="ChEBI" id="CHEBI:15378"/>
        <dbReference type="ChEBI" id="CHEBI:58405"/>
        <dbReference type="ChEBI" id="CHEBI:60033"/>
        <dbReference type="ChEBI" id="CHEBI:78435"/>
        <dbReference type="EC" id="2.4.99.28"/>
    </reaction>
</comment>
<name>A0ABX8S7I8_9ACTN</name>
<evidence type="ECO:0000256" key="6">
    <source>
        <dbReference type="ARBA" id="ARBA00023268"/>
    </source>
</evidence>
<dbReference type="InterPro" id="IPR001264">
    <property type="entry name" value="Glyco_trans_51"/>
</dbReference>
<feature type="compositionally biased region" description="Low complexity" evidence="9">
    <location>
        <begin position="649"/>
        <end position="662"/>
    </location>
</feature>
<evidence type="ECO:0000256" key="2">
    <source>
        <dbReference type="ARBA" id="ARBA00022670"/>
    </source>
</evidence>
<gene>
    <name evidence="12" type="ORF">KV203_18860</name>
</gene>
<evidence type="ECO:0000313" key="13">
    <source>
        <dbReference type="Proteomes" id="UP000887023"/>
    </source>
</evidence>
<dbReference type="InterPro" id="IPR012338">
    <property type="entry name" value="Beta-lactam/transpept-like"/>
</dbReference>
<dbReference type="Pfam" id="PF00905">
    <property type="entry name" value="Transpeptidase"/>
    <property type="match status" value="1"/>
</dbReference>
<keyword evidence="2" id="KW-0645">Protease</keyword>
<dbReference type="SUPFAM" id="SSF53955">
    <property type="entry name" value="Lysozyme-like"/>
    <property type="match status" value="1"/>
</dbReference>
<keyword evidence="1" id="KW-0121">Carboxypeptidase</keyword>
<dbReference type="InterPro" id="IPR023346">
    <property type="entry name" value="Lysozyme-like_dom_sf"/>
</dbReference>
<evidence type="ECO:0000256" key="7">
    <source>
        <dbReference type="ARBA" id="ARBA00034000"/>
    </source>
</evidence>
<proteinExistence type="predicted"/>
<dbReference type="Gene3D" id="3.40.710.10">
    <property type="entry name" value="DD-peptidase/beta-lactamase superfamily"/>
    <property type="match status" value="1"/>
</dbReference>
<feature type="domain" description="Penicillin-binding protein transpeptidase" evidence="10">
    <location>
        <begin position="338"/>
        <end position="598"/>
    </location>
</feature>
<evidence type="ECO:0000256" key="4">
    <source>
        <dbReference type="ARBA" id="ARBA00022679"/>
    </source>
</evidence>
<evidence type="ECO:0000256" key="1">
    <source>
        <dbReference type="ARBA" id="ARBA00022645"/>
    </source>
</evidence>
<keyword evidence="5" id="KW-0378">Hydrolase</keyword>
<evidence type="ECO:0000313" key="12">
    <source>
        <dbReference type="EMBL" id="QXQ13808.1"/>
    </source>
</evidence>
<dbReference type="PANTHER" id="PTHR32282:SF34">
    <property type="entry name" value="PENICILLIN-BINDING PROTEIN 1A"/>
    <property type="match status" value="1"/>
</dbReference>
<dbReference type="PANTHER" id="PTHR32282">
    <property type="entry name" value="BINDING PROTEIN TRANSPEPTIDASE, PUTATIVE-RELATED"/>
    <property type="match status" value="1"/>
</dbReference>
<dbReference type="EMBL" id="CP079105">
    <property type="protein sequence ID" value="QXQ13808.1"/>
    <property type="molecule type" value="Genomic_DNA"/>
</dbReference>